<dbReference type="AlphaFoldDB" id="A0A1G2PEM8"/>
<keyword evidence="1" id="KW-0436">Ligase</keyword>
<dbReference type="InterPro" id="IPR000115">
    <property type="entry name" value="PRibGlycinamide_synth"/>
</dbReference>
<dbReference type="STRING" id="1802338.A2541_01295"/>
<reference evidence="9 10" key="1">
    <citation type="journal article" date="2016" name="Nat. Commun.">
        <title>Thousands of microbial genomes shed light on interconnected biogeochemical processes in an aquifer system.</title>
        <authorList>
            <person name="Anantharaman K."/>
            <person name="Brown C.T."/>
            <person name="Hug L.A."/>
            <person name="Sharon I."/>
            <person name="Castelle C.J."/>
            <person name="Probst A.J."/>
            <person name="Thomas B.C."/>
            <person name="Singh A."/>
            <person name="Wilkins M.J."/>
            <person name="Karaoz U."/>
            <person name="Brodie E.L."/>
            <person name="Williams K.H."/>
            <person name="Hubbard S.S."/>
            <person name="Banfield J.F."/>
        </authorList>
    </citation>
    <scope>NUCLEOTIDE SEQUENCE [LARGE SCALE GENOMIC DNA]</scope>
</reference>
<dbReference type="GO" id="GO:0006164">
    <property type="term" value="P:purine nucleotide biosynthetic process"/>
    <property type="evidence" value="ECO:0007669"/>
    <property type="project" value="UniProtKB-KW"/>
</dbReference>
<keyword evidence="2" id="KW-0547">Nucleotide-binding</keyword>
<sequence length="434" mass="50270">MNILFISSECIAGNLAILLKKEGHNIKLYIKNKDDRQNFDNLVEKTNDWEKELKWVGKDGLIVFDDVGWGKIQDDLRKKGYKVFGGCKMADKLEQNREFGQKIFNELGLKTVELKDFTDIEEAIFFIRDNPKKWVVKCNDHSRKFMTYIGEYACGKDTVSVLKSYYNNRHINRERITLHERIDGIEMGVGRYFNGQDWVGPIEINFEHTKMFPDDVGPITSEMGTLAWYDDNEKNKLFVDILNKFKPYLQSIDFRGDFEINCIVNEKGAYPLEVTARMGTPIVHLHSELHESPWGEFLYAIASGEKYDLKYKKGYGIVNLIATPPFPYGKKHSKETLYGINIYLDRLSDKEMESFHFEGVSMRVGGKDQGQHFISTDEGYIAYTTAVADTVEKARQKSISIITKIVIPKAFYRNDIGKDFERQIPILKKWGYIK</sequence>
<comment type="caution">
    <text evidence="9">The sequence shown here is derived from an EMBL/GenBank/DDBJ whole genome shotgun (WGS) entry which is preliminary data.</text>
</comment>
<dbReference type="PANTHER" id="PTHR43472:SF1">
    <property type="entry name" value="PHOSPHORIBOSYLAMINE--GLYCINE LIGASE, CHLOROPLASTIC"/>
    <property type="match status" value="1"/>
</dbReference>
<protein>
    <recommendedName>
        <fullName evidence="6">Glycinamide ribonucleotide synthetase</fullName>
    </recommendedName>
    <alternativeName>
        <fullName evidence="7">Phosphoribosylglycinamide synthetase</fullName>
    </alternativeName>
</protein>
<dbReference type="Gene3D" id="3.30.470.20">
    <property type="entry name" value="ATP-grasp fold, B domain"/>
    <property type="match status" value="1"/>
</dbReference>
<dbReference type="GO" id="GO:0009113">
    <property type="term" value="P:purine nucleobase biosynthetic process"/>
    <property type="evidence" value="ECO:0007669"/>
    <property type="project" value="InterPro"/>
</dbReference>
<dbReference type="SMART" id="SM01210">
    <property type="entry name" value="GARS_C"/>
    <property type="match status" value="1"/>
</dbReference>
<feature type="domain" description="Phosphoribosylglycinamide synthetase C-domain" evidence="8">
    <location>
        <begin position="299"/>
        <end position="420"/>
    </location>
</feature>
<dbReference type="SUPFAM" id="SSF51246">
    <property type="entry name" value="Rudiment single hybrid motif"/>
    <property type="match status" value="1"/>
</dbReference>
<proteinExistence type="inferred from homology"/>
<accession>A0A1G2PEM8</accession>
<keyword evidence="4" id="KW-0067">ATP-binding</keyword>
<dbReference type="InterPro" id="IPR011054">
    <property type="entry name" value="Rudment_hybrid_motif"/>
</dbReference>
<evidence type="ECO:0000259" key="8">
    <source>
        <dbReference type="SMART" id="SM01210"/>
    </source>
</evidence>
<name>A0A1G2PEM8_9BACT</name>
<gene>
    <name evidence="9" type="ORF">A2541_01295</name>
</gene>
<keyword evidence="3" id="KW-0658">Purine biosynthesis</keyword>
<evidence type="ECO:0000313" key="10">
    <source>
        <dbReference type="Proteomes" id="UP000176965"/>
    </source>
</evidence>
<evidence type="ECO:0000256" key="3">
    <source>
        <dbReference type="ARBA" id="ARBA00022755"/>
    </source>
</evidence>
<evidence type="ECO:0000256" key="6">
    <source>
        <dbReference type="ARBA" id="ARBA00042242"/>
    </source>
</evidence>
<dbReference type="EMBL" id="MHSQ01000027">
    <property type="protein sequence ID" value="OHA46798.1"/>
    <property type="molecule type" value="Genomic_DNA"/>
</dbReference>
<dbReference type="SUPFAM" id="SSF56059">
    <property type="entry name" value="Glutathione synthetase ATP-binding domain-like"/>
    <property type="match status" value="1"/>
</dbReference>
<evidence type="ECO:0000313" key="9">
    <source>
        <dbReference type="EMBL" id="OHA46798.1"/>
    </source>
</evidence>
<evidence type="ECO:0000256" key="4">
    <source>
        <dbReference type="ARBA" id="ARBA00022840"/>
    </source>
</evidence>
<evidence type="ECO:0000256" key="2">
    <source>
        <dbReference type="ARBA" id="ARBA00022741"/>
    </source>
</evidence>
<dbReference type="InterPro" id="IPR020560">
    <property type="entry name" value="PRibGlycinamide_synth_C-dom"/>
</dbReference>
<dbReference type="GO" id="GO:0004637">
    <property type="term" value="F:phosphoribosylamine-glycine ligase activity"/>
    <property type="evidence" value="ECO:0007669"/>
    <property type="project" value="InterPro"/>
</dbReference>
<dbReference type="Proteomes" id="UP000176965">
    <property type="component" value="Unassembled WGS sequence"/>
</dbReference>
<comment type="similarity">
    <text evidence="5">Belongs to the GARS family.</text>
</comment>
<evidence type="ECO:0000256" key="5">
    <source>
        <dbReference type="ARBA" id="ARBA00038345"/>
    </source>
</evidence>
<dbReference type="InterPro" id="IPR020561">
    <property type="entry name" value="PRibGlycinamid_synth_ATP-grasp"/>
</dbReference>
<dbReference type="Pfam" id="PF01071">
    <property type="entry name" value="GARS_A"/>
    <property type="match status" value="1"/>
</dbReference>
<evidence type="ECO:0000256" key="1">
    <source>
        <dbReference type="ARBA" id="ARBA00022598"/>
    </source>
</evidence>
<organism evidence="9 10">
    <name type="scientific">Candidatus Taylorbacteria bacterium RIFOXYD2_FULL_36_9</name>
    <dbReference type="NCBI Taxonomy" id="1802338"/>
    <lineage>
        <taxon>Bacteria</taxon>
        <taxon>Candidatus Tayloriibacteriota</taxon>
    </lineage>
</organism>
<evidence type="ECO:0000256" key="7">
    <source>
        <dbReference type="ARBA" id="ARBA00042864"/>
    </source>
</evidence>
<dbReference type="GO" id="GO:0005524">
    <property type="term" value="F:ATP binding"/>
    <property type="evidence" value="ECO:0007669"/>
    <property type="project" value="UniProtKB-KW"/>
</dbReference>
<dbReference type="PANTHER" id="PTHR43472">
    <property type="entry name" value="PHOSPHORIBOSYLAMINE--GLYCINE LIGASE"/>
    <property type="match status" value="1"/>
</dbReference>